<dbReference type="PROSITE" id="PS50890">
    <property type="entry name" value="PUA"/>
    <property type="match status" value="1"/>
</dbReference>
<dbReference type="InterPro" id="IPR003672">
    <property type="entry name" value="CobN/Mg_chltase"/>
</dbReference>
<dbReference type="NCBIfam" id="NF008973">
    <property type="entry name" value="PRK12321.1"/>
    <property type="match status" value="1"/>
</dbReference>
<keyword evidence="3" id="KW-1185">Reference proteome</keyword>
<accession>A0ABY4X6L3</accession>
<dbReference type="RefSeq" id="WP_252166350.1">
    <property type="nucleotide sequence ID" value="NZ_CP084930.1"/>
</dbReference>
<protein>
    <submittedName>
        <fullName evidence="2">Cobaltochelatase subunit CobN</fullName>
        <ecNumber evidence="2">6.6.1.2</ecNumber>
    </submittedName>
</protein>
<dbReference type="PANTHER" id="PTHR44119">
    <property type="entry name" value="MAGNESIUM-CHELATASE SUBUNIT CHLH, CHLOROPLASTIC"/>
    <property type="match status" value="1"/>
</dbReference>
<dbReference type="GO" id="GO:0051116">
    <property type="term" value="F:cobaltochelatase activity"/>
    <property type="evidence" value="ECO:0007669"/>
    <property type="project" value="UniProtKB-EC"/>
</dbReference>
<organism evidence="2 3">
    <name type="scientific">Sphingomonas morindae</name>
    <dbReference type="NCBI Taxonomy" id="1541170"/>
    <lineage>
        <taxon>Bacteria</taxon>
        <taxon>Pseudomonadati</taxon>
        <taxon>Pseudomonadota</taxon>
        <taxon>Alphaproteobacteria</taxon>
        <taxon>Sphingomonadales</taxon>
        <taxon>Sphingomonadaceae</taxon>
        <taxon>Sphingomonas</taxon>
    </lineage>
</organism>
<dbReference type="CDD" id="cd10150">
    <property type="entry name" value="CobN_like"/>
    <property type="match status" value="1"/>
</dbReference>
<proteinExistence type="predicted"/>
<feature type="domain" description="CobN/magnesium chelatase" evidence="1">
    <location>
        <begin position="154"/>
        <end position="695"/>
    </location>
</feature>
<dbReference type="Pfam" id="PF02514">
    <property type="entry name" value="CobN-Mg_chel"/>
    <property type="match status" value="1"/>
</dbReference>
<evidence type="ECO:0000313" key="3">
    <source>
        <dbReference type="Proteomes" id="UP001056937"/>
    </source>
</evidence>
<gene>
    <name evidence="2" type="primary">cobN</name>
    <name evidence="2" type="ORF">LHA26_14840</name>
</gene>
<dbReference type="EC" id="6.6.1.2" evidence="2"/>
<dbReference type="EMBL" id="CP084930">
    <property type="protein sequence ID" value="USI72543.1"/>
    <property type="molecule type" value="Genomic_DNA"/>
</dbReference>
<reference evidence="2" key="1">
    <citation type="journal article" date="2022" name="Toxins">
        <title>Genomic Analysis of Sphingopyxis sp. USTB-05 for Biodegrading Cyanobacterial Hepatotoxins.</title>
        <authorList>
            <person name="Liu C."/>
            <person name="Xu Q."/>
            <person name="Zhao Z."/>
            <person name="Zhang H."/>
            <person name="Liu X."/>
            <person name="Yin C."/>
            <person name="Liu Y."/>
            <person name="Yan H."/>
        </authorList>
    </citation>
    <scope>NUCLEOTIDE SEQUENCE</scope>
    <source>
        <strain evidence="2">NBD5</strain>
    </source>
</reference>
<name>A0ABY4X6L3_9SPHN</name>
<dbReference type="Proteomes" id="UP001056937">
    <property type="component" value="Chromosome 1"/>
</dbReference>
<evidence type="ECO:0000259" key="1">
    <source>
        <dbReference type="Pfam" id="PF02514"/>
    </source>
</evidence>
<dbReference type="PANTHER" id="PTHR44119:SF4">
    <property type="entry name" value="AEROBIC COBALTOCHELATASE SUBUNIT COBN"/>
    <property type="match status" value="1"/>
</dbReference>
<evidence type="ECO:0000313" key="2">
    <source>
        <dbReference type="EMBL" id="USI72543.1"/>
    </source>
</evidence>
<keyword evidence="2" id="KW-0436">Ligase</keyword>
<sequence>MHLVFRESHGLETGAAPRALGHGPADLAILSFSDSELAGFAAGWRALAEAAGEAPLPRLSLAPLALLGHPLSVDTYVEETLGTARAILVRLIGGRAYWRYGLDEIVRLARARGIALAVLAGDGRTDAALEACSTLSPAQVARLRRCCETGGAASARAALALLAEAGGLALPAFAPATHADRPIPPVGGWRPDGAADCPAAFALTAPRPRALLLFYRAYLVAEDVAPVAALHAALAARGFAVLALFLPSLKAEAASAWLARWAEALAPDVILNLTAFSARGDDGATPLDGSDAPVLQIALATSDRAAWAAAPRGLSPADLAMHVVLPELDGRLFAGVASFKQAAAGAAGPEQAPPRHAPEPERVAAIADRAAAWARLRGVTPAARRVALILSTYPGRPDQIAHAVGLDALGSAAALLADWRAEGMAVPASDAADIAARLAAARIAWPLHAYRAALATLPAALVEAVAAAWGPPEADAAVAGGAFHFAAIEAGAALIALQPERATPEGRSDSYHDLGRCPRHAYIAFYLWLRTRAPDALIHLGAHGTLEWLPGKAVALSGACWPDALAGALPILYPFIVNDPGEAAQAKRRLGAVTIGHAPPPLATSGGGVGTGRLETLLDEYGGADGLDPPRRARLATAIVEEAEALGLGALLRLGASSTPDAALARIDAFVCDMKDSQFPDGLHLFGRGPQGEAERAGLAAGLSGRRVAPGPAGSPHRGRADVLPTGRNLYSLDPRALPSRDAHDQGVALADELLRRHLQDEGDYPRAVLVDLWGSATMRTAGEDFAMALHLLGVAPIWDHGSARVTGIEILPLAMLDRPRIDVTLRVSGLFRDAFPGLCALFGQATRLLAARDEPTDQNPFAGATVEPRVFGPAPGRYGVDLGALATRYDADAREAAGKAWLAASATALDAGDRADPAGLARRVAATQAFLHVHDLPESDSLAGMDHAAHQAGFAAAQRLLGRAAPLYHLDSRDPARPRARSLAEELARIVRTRAAHPGWIAGMMRHGFRGAAELAAVLDHLGAYAHLAACVPPELFDLYYAATLGTPAVRAFMASANPEALAALEARFAALHAAGLWRSRSNALVAALADPA</sequence>